<proteinExistence type="predicted"/>
<evidence type="ECO:0000256" key="1">
    <source>
        <dbReference type="ARBA" id="ARBA00022676"/>
    </source>
</evidence>
<dbReference type="CDD" id="cd03801">
    <property type="entry name" value="GT4_PimA-like"/>
    <property type="match status" value="1"/>
</dbReference>
<accession>A0A0B6TIX1</accession>
<dbReference type="Proteomes" id="UP000031928">
    <property type="component" value="Chromosome"/>
</dbReference>
<dbReference type="EMBL" id="CP007790">
    <property type="protein sequence ID" value="AJK69897.1"/>
    <property type="molecule type" value="Genomic_DNA"/>
</dbReference>
<keyword evidence="1" id="KW-0328">Glycosyltransferase</keyword>
<protein>
    <recommendedName>
        <fullName evidence="8">Glycosyltransferase</fullName>
    </recommendedName>
</protein>
<dbReference type="InterPro" id="IPR016181">
    <property type="entry name" value="Acyl_CoA_acyltransferase"/>
</dbReference>
<evidence type="ECO:0000313" key="6">
    <source>
        <dbReference type="EMBL" id="AJK69897.1"/>
    </source>
</evidence>
<evidence type="ECO:0000256" key="2">
    <source>
        <dbReference type="ARBA" id="ARBA00022679"/>
    </source>
</evidence>
<dbReference type="InterPro" id="IPR028098">
    <property type="entry name" value="Glyco_trans_4-like_N"/>
</dbReference>
<sequence>MRGADTRPRFLFVNENIGGHRTVHRAFRRIFADRGDIEVEFLDGGEPGLLGKLLRAPVPGLARFDLDLQPLRGQLVQSWMMRRRVRERLAAGGIDAMHVYTQNTMLGGAGLLRSVPTVITTDSTGRLNVFSIPYRKPTRFTGPMSRVNPFFERPVLHSATKVFATSEKVMKSLCSADYRVSPQKVAHLEKGVHSPYLTQPVPVRDPGRQTDIVFIGTTLERKGGRLLLDIWRDELKDRADLTLITLEKVPSEPGLTVINDLVPGDGRIWDILAGVDILCFPSVIDQAPNAILEAMVAGLPVIAHPTGAIPEMVVDGETGFLVDCRQREEVARALRILVDDPGLRQRMGEAGHQHVRRRYNMVDTATVIVNELLAAVGRHPEGGALPSGVPGDAGPTRFRIHDTVDQELEEQWEDLAQRHSTRFSSRPSYGLSWFRALGKGDLAVATVHQGNRLVALLPLHARSRAGIFVHRLLGHGRGTIGEALAEDTASLDELVVGLHHAGVVLELTHLPEDSPLTRALLDHGGWTVEYETDEHCPVIDLPPGSTPRDVRSGKTLRRFRVARERIGEQFGPVGFVVVRTPEELREAWPEMARVARISREADPDRRVNLLGDGYGDFAEHFLTREAEGGQLLVVGLTVGSTWVGVNIAFQTGGRVEGWFTRFDPAYNRLLPGHQMLEHLVALHDDLGFTVVDEMIGRGAYKQDWQTSEYRVGTVVAAPAARSRMIPLVRKINEITGYLRRGAGWVRHRVPDATRSGEN</sequence>
<dbReference type="AlphaFoldDB" id="A0A0B6TIX1"/>
<dbReference type="SUPFAM" id="SSF55729">
    <property type="entry name" value="Acyl-CoA N-acyltransferases (Nat)"/>
    <property type="match status" value="1"/>
</dbReference>
<dbReference type="PANTHER" id="PTHR12526">
    <property type="entry name" value="GLYCOSYLTRANSFERASE"/>
    <property type="match status" value="1"/>
</dbReference>
<feature type="domain" description="Glycosyl transferase family 1" evidence="3">
    <location>
        <begin position="265"/>
        <end position="353"/>
    </location>
</feature>
<dbReference type="OrthoDB" id="3743653at2"/>
<organism evidence="6 7">
    <name type="scientific">Corynebacterium marinum DSM 44953</name>
    <dbReference type="NCBI Taxonomy" id="1224162"/>
    <lineage>
        <taxon>Bacteria</taxon>
        <taxon>Bacillati</taxon>
        <taxon>Actinomycetota</taxon>
        <taxon>Actinomycetes</taxon>
        <taxon>Mycobacteriales</taxon>
        <taxon>Corynebacteriaceae</taxon>
        <taxon>Corynebacterium</taxon>
    </lineage>
</organism>
<dbReference type="Pfam" id="PF13439">
    <property type="entry name" value="Glyco_transf_4"/>
    <property type="match status" value="1"/>
</dbReference>
<feature type="domain" description="BioF2-like acetyltransferase" evidence="5">
    <location>
        <begin position="554"/>
        <end position="702"/>
    </location>
</feature>
<dbReference type="Pfam" id="PF00534">
    <property type="entry name" value="Glycos_transf_1"/>
    <property type="match status" value="1"/>
</dbReference>
<keyword evidence="2" id="KW-0808">Transferase</keyword>
<feature type="domain" description="Glycosyltransferase subfamily 4-like N-terminal" evidence="4">
    <location>
        <begin position="20"/>
        <end position="192"/>
    </location>
</feature>
<dbReference type="Gene3D" id="3.40.50.2000">
    <property type="entry name" value="Glycogen Phosphorylase B"/>
    <property type="match status" value="2"/>
</dbReference>
<dbReference type="InterPro" id="IPR038740">
    <property type="entry name" value="BioF2-like_GNAT_dom"/>
</dbReference>
<evidence type="ECO:0008006" key="8">
    <source>
        <dbReference type="Google" id="ProtNLM"/>
    </source>
</evidence>
<evidence type="ECO:0000259" key="5">
    <source>
        <dbReference type="Pfam" id="PF13480"/>
    </source>
</evidence>
<dbReference type="Pfam" id="PF13480">
    <property type="entry name" value="Acetyltransf_6"/>
    <property type="match status" value="1"/>
</dbReference>
<name>A0A0B6TIX1_9CORY</name>
<dbReference type="HOGENOM" id="CLU_374179_0_0_11"/>
<reference evidence="6 7" key="1">
    <citation type="submission" date="2014-05" db="EMBL/GenBank/DDBJ databases">
        <title>Complete genome sequence of Corynebacterium marinum DSM 44953.</title>
        <authorList>
            <person name="Schaffert L."/>
            <person name="Albersmeier A."/>
            <person name="Kalinowski J."/>
            <person name="Ruckert C."/>
        </authorList>
    </citation>
    <scope>NUCLEOTIDE SEQUENCE [LARGE SCALE GENOMIC DNA]</scope>
    <source>
        <strain evidence="6 7">DSM 44953</strain>
    </source>
</reference>
<dbReference type="GO" id="GO:0016757">
    <property type="term" value="F:glycosyltransferase activity"/>
    <property type="evidence" value="ECO:0007669"/>
    <property type="project" value="UniProtKB-KW"/>
</dbReference>
<dbReference type="STRING" id="1224162.B840_11630"/>
<dbReference type="SUPFAM" id="SSF53756">
    <property type="entry name" value="UDP-Glycosyltransferase/glycogen phosphorylase"/>
    <property type="match status" value="1"/>
</dbReference>
<evidence type="ECO:0000259" key="4">
    <source>
        <dbReference type="Pfam" id="PF13439"/>
    </source>
</evidence>
<keyword evidence="7" id="KW-1185">Reference proteome</keyword>
<evidence type="ECO:0000259" key="3">
    <source>
        <dbReference type="Pfam" id="PF00534"/>
    </source>
</evidence>
<dbReference type="KEGG" id="cmq:B840_11630"/>
<dbReference type="InterPro" id="IPR001296">
    <property type="entry name" value="Glyco_trans_1"/>
</dbReference>
<evidence type="ECO:0000313" key="7">
    <source>
        <dbReference type="Proteomes" id="UP000031928"/>
    </source>
</evidence>
<gene>
    <name evidence="6" type="ORF">B840_11630</name>
</gene>